<keyword evidence="2" id="KW-1185">Reference proteome</keyword>
<organism evidence="1 2">
    <name type="scientific">Malus baccata</name>
    <name type="common">Siberian crab apple</name>
    <name type="synonym">Pyrus baccata</name>
    <dbReference type="NCBI Taxonomy" id="106549"/>
    <lineage>
        <taxon>Eukaryota</taxon>
        <taxon>Viridiplantae</taxon>
        <taxon>Streptophyta</taxon>
        <taxon>Embryophyta</taxon>
        <taxon>Tracheophyta</taxon>
        <taxon>Spermatophyta</taxon>
        <taxon>Magnoliopsida</taxon>
        <taxon>eudicotyledons</taxon>
        <taxon>Gunneridae</taxon>
        <taxon>Pentapetalae</taxon>
        <taxon>rosids</taxon>
        <taxon>fabids</taxon>
        <taxon>Rosales</taxon>
        <taxon>Rosaceae</taxon>
        <taxon>Amygdaloideae</taxon>
        <taxon>Maleae</taxon>
        <taxon>Malus</taxon>
    </lineage>
</organism>
<evidence type="ECO:0000313" key="1">
    <source>
        <dbReference type="EMBL" id="TQD99945.1"/>
    </source>
</evidence>
<name>A0A540MMA7_MALBA</name>
<dbReference type="EMBL" id="VIEB01000225">
    <property type="protein sequence ID" value="TQD99945.1"/>
    <property type="molecule type" value="Genomic_DNA"/>
</dbReference>
<comment type="caution">
    <text evidence="1">The sequence shown here is derived from an EMBL/GenBank/DDBJ whole genome shotgun (WGS) entry which is preliminary data.</text>
</comment>
<gene>
    <name evidence="1" type="ORF">C1H46_014449</name>
</gene>
<sequence length="131" mass="13108">MEKHIPFAGILSNKAGENPGEAAGRRAAAEGDLAGGELIRDLAGGELIGALASGELSGVDSGGETVAVCGVDVAVTGDVEGSVVSLAGDVSWSLFANLAELDARVAGGELVGHVDLGVELIDTRPRKRHHG</sequence>
<dbReference type="Proteomes" id="UP000315295">
    <property type="component" value="Unassembled WGS sequence"/>
</dbReference>
<dbReference type="AlphaFoldDB" id="A0A540MMA7"/>
<reference evidence="1 2" key="1">
    <citation type="journal article" date="2019" name="G3 (Bethesda)">
        <title>Sequencing of a Wild Apple (Malus baccata) Genome Unravels the Differences Between Cultivated and Wild Apple Species Regarding Disease Resistance and Cold Tolerance.</title>
        <authorList>
            <person name="Chen X."/>
        </authorList>
    </citation>
    <scope>NUCLEOTIDE SEQUENCE [LARGE SCALE GENOMIC DNA]</scope>
    <source>
        <strain evidence="2">cv. Shandingzi</strain>
        <tissue evidence="1">Leaves</tissue>
    </source>
</reference>
<evidence type="ECO:0000313" key="2">
    <source>
        <dbReference type="Proteomes" id="UP000315295"/>
    </source>
</evidence>
<proteinExistence type="predicted"/>
<accession>A0A540MMA7</accession>
<protein>
    <submittedName>
        <fullName evidence="1">Uncharacterized protein</fullName>
    </submittedName>
</protein>